<keyword evidence="6" id="KW-1185">Reference proteome</keyword>
<dbReference type="PaxDb" id="3827-XP_004517252.1"/>
<dbReference type="GO" id="GO:0006952">
    <property type="term" value="P:defense response"/>
    <property type="evidence" value="ECO:0007669"/>
    <property type="project" value="InterPro"/>
</dbReference>
<dbReference type="KEGG" id="cam:101505342"/>
<dbReference type="Pfam" id="PF00931">
    <property type="entry name" value="NB-ARC"/>
    <property type="match status" value="1"/>
</dbReference>
<dbReference type="InterPro" id="IPR042197">
    <property type="entry name" value="Apaf_helical"/>
</dbReference>
<dbReference type="GO" id="GO:0043531">
    <property type="term" value="F:ADP binding"/>
    <property type="evidence" value="ECO:0007669"/>
    <property type="project" value="InterPro"/>
</dbReference>
<dbReference type="SMART" id="SM00255">
    <property type="entry name" value="TIR"/>
    <property type="match status" value="1"/>
</dbReference>
<dbReference type="InterPro" id="IPR000157">
    <property type="entry name" value="TIR_dom"/>
</dbReference>
<dbReference type="OrthoDB" id="1344914at2759"/>
<dbReference type="Gene3D" id="3.40.50.300">
    <property type="entry name" value="P-loop containing nucleotide triphosphate hydrolases"/>
    <property type="match status" value="1"/>
</dbReference>
<dbReference type="InterPro" id="IPR058546">
    <property type="entry name" value="RPS4B/Roq1-like_LRR"/>
</dbReference>
<dbReference type="eggNOG" id="ENOG502R4BG">
    <property type="taxonomic scope" value="Eukaryota"/>
</dbReference>
<dbReference type="GeneID" id="101505342"/>
<keyword evidence="3" id="KW-0611">Plant defense</keyword>
<dbReference type="PROSITE" id="PS50104">
    <property type="entry name" value="TIR"/>
    <property type="match status" value="1"/>
</dbReference>
<keyword evidence="1" id="KW-0433">Leucine-rich repeat</keyword>
<dbReference type="Gene3D" id="1.10.8.430">
    <property type="entry name" value="Helical domain of apoptotic protease-activating factors"/>
    <property type="match status" value="1"/>
</dbReference>
<dbReference type="SUPFAM" id="SSF52200">
    <property type="entry name" value="Toll/Interleukin receptor TIR domain"/>
    <property type="match status" value="1"/>
</dbReference>
<dbReference type="RefSeq" id="XP_004517252.1">
    <property type="nucleotide sequence ID" value="XM_004517195.3"/>
</dbReference>
<dbReference type="Gene3D" id="3.40.50.10140">
    <property type="entry name" value="Toll/interleukin-1 receptor homology (TIR) domain"/>
    <property type="match status" value="1"/>
</dbReference>
<dbReference type="PRINTS" id="PR00364">
    <property type="entry name" value="DISEASERSIST"/>
</dbReference>
<evidence type="ECO:0000256" key="4">
    <source>
        <dbReference type="ARBA" id="ARBA00023027"/>
    </source>
</evidence>
<evidence type="ECO:0000256" key="2">
    <source>
        <dbReference type="ARBA" id="ARBA00022737"/>
    </source>
</evidence>
<keyword evidence="2" id="KW-0677">Repeat</keyword>
<evidence type="ECO:0000256" key="3">
    <source>
        <dbReference type="ARBA" id="ARBA00022821"/>
    </source>
</evidence>
<dbReference type="GO" id="GO:0007165">
    <property type="term" value="P:signal transduction"/>
    <property type="evidence" value="ECO:0007669"/>
    <property type="project" value="InterPro"/>
</dbReference>
<evidence type="ECO:0000313" key="6">
    <source>
        <dbReference type="Proteomes" id="UP000087171"/>
    </source>
</evidence>
<dbReference type="InterPro" id="IPR032675">
    <property type="entry name" value="LRR_dom_sf"/>
</dbReference>
<dbReference type="SUPFAM" id="SSF52540">
    <property type="entry name" value="P-loop containing nucleoside triphosphate hydrolases"/>
    <property type="match status" value="1"/>
</dbReference>
<keyword evidence="4" id="KW-0520">NAD</keyword>
<accession>A0A1S2Z943</accession>
<dbReference type="Gene3D" id="3.80.10.10">
    <property type="entry name" value="Ribonuclease Inhibitor"/>
    <property type="match status" value="2"/>
</dbReference>
<sequence>MQPSSSSSSSSLSNGFTYQVFLSFRGIDTRYGFTGNLYKALIDKGIHTFCDDNDLQRGDEITPSLVKAIEESRIFIPIFSINYASSSFCLDEIVHIINCYNEKGCLVLPVFYDVDPTHVRHQTESYGEALSKHEERFQSNKDNMERLQNWKLALKQAANFSGFHFSPGYEYKFIGEIVKYISNKINRISLHVANYPVGLRSRVQQVKLLLDEGSNDGVNMVGIFGTVGMGKSTLARAIYNFVADQFEGLCFLHNVRENSSQNNLKHLQEELLLKTIGLKIKVGDVSEGIQIIKERLHTKKVLLILDDVNKLEQLHAMAGELDWFGRGSRVIVTTRDEHLLKCHDIERRYEIECLNGKEALDLLRWMGFKSNKVHSSYEPILNRAISYTSGLPLAIEILGSNLFGKGIEAWKYTLDGYTKSPNKEIQKLLKVSFDALEEEEQSVFLDIACFFKGCELREVEEILHAHYGCSIKHRIKVLVEKSLIKITHFDFRNNVTLHDLIEDMGKEIVRQESPKKPEKRSRLWFQEDIFEVLQKNKESSKIEMISLDCDSIKEVLDWNKKSFEKMKSLKTLIIKSGNFFINFPNSLRVLKWEYSHSTCILSSFVDKTFWNMKILELDNCEYLTQISDVSCLPNLEELSFQHCENLTTIHNSIGFLNKLEFLYANDCVKLRSFPPLMLSSLKKLQINGCKSLHSFPEILDKMENIETISIDGTSIDGFPTSFQNLIGLVYVCIEGNGIFTLSSSICEISNLLTISFWGNQTLLLSQNDKLSSTVSSNVIDLDLKNSNLSDVYIPIILTWFANVKYLDLSQNNFTILPECIKECQLLRNLKLDDCKFLEEILGIPPNLKVFSALRCKSLNFSSRSMLLNQQVHEAGETRFSFPSPGNEMIPKWFNHKSRGSTSFWFRNKFPSALIFFFAKSMKHKRNENGRSYHYWLMFLKLEATLLFNDCDYKLYLPHCSSYYPDDRIQLEHTYVFDLKLQAEVDVKEYDDTREEKRKLIKSKLGEAFFKKEWIHLKIEYRNVFDKELKVPTKYGIYIFKEKNYMEDIRFTDPNRKC</sequence>
<name>A0A1S2Z943_CICAR</name>
<evidence type="ECO:0000259" key="5">
    <source>
        <dbReference type="PROSITE" id="PS50104"/>
    </source>
</evidence>
<dbReference type="Proteomes" id="UP000087171">
    <property type="component" value="Unplaced"/>
</dbReference>
<dbReference type="Pfam" id="PF23282">
    <property type="entry name" value="WHD_ROQ1"/>
    <property type="match status" value="1"/>
</dbReference>
<dbReference type="STRING" id="3827.A0A1S2Z943"/>
<dbReference type="FunFam" id="3.40.50.10140:FF:000007">
    <property type="entry name" value="Disease resistance protein (TIR-NBS-LRR class)"/>
    <property type="match status" value="1"/>
</dbReference>
<dbReference type="Pfam" id="PF01582">
    <property type="entry name" value="TIR"/>
    <property type="match status" value="1"/>
</dbReference>
<gene>
    <name evidence="7" type="primary">LOC101505342</name>
</gene>
<reference evidence="7" key="1">
    <citation type="submission" date="2025-08" db="UniProtKB">
        <authorList>
            <consortium name="RefSeq"/>
        </authorList>
    </citation>
    <scope>IDENTIFICATION</scope>
    <source>
        <tissue evidence="7">Etiolated seedlings</tissue>
    </source>
</reference>
<dbReference type="AlphaFoldDB" id="A0A1S2Z943"/>
<dbReference type="SUPFAM" id="SSF52058">
    <property type="entry name" value="L domain-like"/>
    <property type="match status" value="1"/>
</dbReference>
<organism evidence="6 7">
    <name type="scientific">Cicer arietinum</name>
    <name type="common">Chickpea</name>
    <name type="synonym">Garbanzo</name>
    <dbReference type="NCBI Taxonomy" id="3827"/>
    <lineage>
        <taxon>Eukaryota</taxon>
        <taxon>Viridiplantae</taxon>
        <taxon>Streptophyta</taxon>
        <taxon>Embryophyta</taxon>
        <taxon>Tracheophyta</taxon>
        <taxon>Spermatophyta</taxon>
        <taxon>Magnoliopsida</taxon>
        <taxon>eudicotyledons</taxon>
        <taxon>Gunneridae</taxon>
        <taxon>Pentapetalae</taxon>
        <taxon>rosids</taxon>
        <taxon>fabids</taxon>
        <taxon>Fabales</taxon>
        <taxon>Fabaceae</taxon>
        <taxon>Papilionoideae</taxon>
        <taxon>50 kb inversion clade</taxon>
        <taxon>NPAAA clade</taxon>
        <taxon>Hologalegina</taxon>
        <taxon>IRL clade</taxon>
        <taxon>Cicereae</taxon>
        <taxon>Cicer</taxon>
    </lineage>
</organism>
<proteinExistence type="predicted"/>
<evidence type="ECO:0000256" key="1">
    <source>
        <dbReference type="ARBA" id="ARBA00022614"/>
    </source>
</evidence>
<feature type="domain" description="TIR" evidence="5">
    <location>
        <begin position="16"/>
        <end position="185"/>
    </location>
</feature>
<dbReference type="PANTHER" id="PTHR11017:SF219">
    <property type="entry name" value="ARCHAEAL ATPASE"/>
    <property type="match status" value="1"/>
</dbReference>
<dbReference type="InterPro" id="IPR003593">
    <property type="entry name" value="AAA+_ATPase"/>
</dbReference>
<evidence type="ECO:0000313" key="7">
    <source>
        <dbReference type="RefSeq" id="XP_004517252.1"/>
    </source>
</evidence>
<dbReference type="Pfam" id="PF23286">
    <property type="entry name" value="LRR_13"/>
    <property type="match status" value="1"/>
</dbReference>
<dbReference type="InterPro" id="IPR027417">
    <property type="entry name" value="P-loop_NTPase"/>
</dbReference>
<dbReference type="InterPro" id="IPR044974">
    <property type="entry name" value="Disease_R_plants"/>
</dbReference>
<dbReference type="InterPro" id="IPR002182">
    <property type="entry name" value="NB-ARC"/>
</dbReference>
<dbReference type="InterPro" id="IPR035897">
    <property type="entry name" value="Toll_tir_struct_dom_sf"/>
</dbReference>
<dbReference type="InterPro" id="IPR058192">
    <property type="entry name" value="WHD_ROQ1-like"/>
</dbReference>
<dbReference type="SMART" id="SM00382">
    <property type="entry name" value="AAA"/>
    <property type="match status" value="1"/>
</dbReference>
<dbReference type="PANTHER" id="PTHR11017">
    <property type="entry name" value="LEUCINE-RICH REPEAT-CONTAINING PROTEIN"/>
    <property type="match status" value="1"/>
</dbReference>
<protein>
    <submittedName>
        <fullName evidence="7">TMV resistance protein N-like</fullName>
    </submittedName>
</protein>